<dbReference type="AlphaFoldDB" id="S8E4A8"/>
<sequence>MVGFKNRYLVMEVFIDPNKEFSLKEPIIITQSNLTKAIKDSILANFGECGLSSSLYSLQVKYANPITKICIIRTSREDHQKVWASVTMIRSIGNCPVVFNLLHLSGCIRACKVAVSKCDEMKFEQYKLSAGDSLPADAPQRMQNFVEKIKFLE</sequence>
<dbReference type="GO" id="GO:0033204">
    <property type="term" value="F:ribonuclease P RNA binding"/>
    <property type="evidence" value="ECO:0007669"/>
    <property type="project" value="TreeGrafter"/>
</dbReference>
<dbReference type="Proteomes" id="UP000015453">
    <property type="component" value="Unassembled WGS sequence"/>
</dbReference>
<dbReference type="OrthoDB" id="24745at2759"/>
<comment type="similarity">
    <text evidence="1">Belongs to the eukaryotic/archaeal RNase P protein component 2 family.</text>
</comment>
<name>S8E4A8_9LAMI</name>
<protein>
    <submittedName>
        <fullName evidence="3">Uncharacterized protein</fullName>
    </submittedName>
</protein>
<dbReference type="SUPFAM" id="SSF160350">
    <property type="entry name" value="Rnp2-like"/>
    <property type="match status" value="1"/>
</dbReference>
<proteinExistence type="inferred from homology"/>
<dbReference type="InterPro" id="IPR038085">
    <property type="entry name" value="Rnp2-like_sf"/>
</dbReference>
<accession>S8E4A8</accession>
<dbReference type="Gene3D" id="3.30.70.3250">
    <property type="entry name" value="Ribonuclease P, Pop5 subunit"/>
    <property type="match status" value="1"/>
</dbReference>
<gene>
    <name evidence="3" type="ORF">M569_04177</name>
</gene>
<dbReference type="InterPro" id="IPR002759">
    <property type="entry name" value="Pop5/Rpp14/Rnp2-like"/>
</dbReference>
<reference evidence="3 4" key="1">
    <citation type="journal article" date="2013" name="BMC Genomics">
        <title>The miniature genome of a carnivorous plant Genlisea aurea contains a low number of genes and short non-coding sequences.</title>
        <authorList>
            <person name="Leushkin E.V."/>
            <person name="Sutormin R.A."/>
            <person name="Nabieva E.R."/>
            <person name="Penin A.A."/>
            <person name="Kondrashov A.S."/>
            <person name="Logacheva M.D."/>
        </authorList>
    </citation>
    <scope>NUCLEOTIDE SEQUENCE [LARGE SCALE GENOMIC DNA]</scope>
</reference>
<evidence type="ECO:0000256" key="1">
    <source>
        <dbReference type="ARBA" id="ARBA00010800"/>
    </source>
</evidence>
<evidence type="ECO:0000313" key="4">
    <source>
        <dbReference type="Proteomes" id="UP000015453"/>
    </source>
</evidence>
<evidence type="ECO:0000313" key="3">
    <source>
        <dbReference type="EMBL" id="EPS70583.1"/>
    </source>
</evidence>
<feature type="non-terminal residue" evidence="3">
    <location>
        <position position="153"/>
    </location>
</feature>
<dbReference type="FunFam" id="3.30.70.3250:FF:000003">
    <property type="entry name" value="Ribonuclease P/MRP protein subunit POP5"/>
    <property type="match status" value="1"/>
</dbReference>
<dbReference type="GO" id="GO:0000172">
    <property type="term" value="C:ribonuclease MRP complex"/>
    <property type="evidence" value="ECO:0007669"/>
    <property type="project" value="TreeGrafter"/>
</dbReference>
<keyword evidence="4" id="KW-1185">Reference proteome</keyword>
<dbReference type="GO" id="GO:0030681">
    <property type="term" value="C:multimeric ribonuclease P complex"/>
    <property type="evidence" value="ECO:0007669"/>
    <property type="project" value="TreeGrafter"/>
</dbReference>
<dbReference type="EMBL" id="AUSU01001631">
    <property type="protein sequence ID" value="EPS70583.1"/>
    <property type="molecule type" value="Genomic_DNA"/>
</dbReference>
<dbReference type="GO" id="GO:0005730">
    <property type="term" value="C:nucleolus"/>
    <property type="evidence" value="ECO:0007669"/>
    <property type="project" value="TreeGrafter"/>
</dbReference>
<dbReference type="Pfam" id="PF01900">
    <property type="entry name" value="RNase_P_Rpp14"/>
    <property type="match status" value="1"/>
</dbReference>
<evidence type="ECO:0000256" key="2">
    <source>
        <dbReference type="ARBA" id="ARBA00022694"/>
    </source>
</evidence>
<organism evidence="3 4">
    <name type="scientific">Genlisea aurea</name>
    <dbReference type="NCBI Taxonomy" id="192259"/>
    <lineage>
        <taxon>Eukaryota</taxon>
        <taxon>Viridiplantae</taxon>
        <taxon>Streptophyta</taxon>
        <taxon>Embryophyta</taxon>
        <taxon>Tracheophyta</taxon>
        <taxon>Spermatophyta</taxon>
        <taxon>Magnoliopsida</taxon>
        <taxon>eudicotyledons</taxon>
        <taxon>Gunneridae</taxon>
        <taxon>Pentapetalae</taxon>
        <taxon>asterids</taxon>
        <taxon>lamiids</taxon>
        <taxon>Lamiales</taxon>
        <taxon>Lentibulariaceae</taxon>
        <taxon>Genlisea</taxon>
    </lineage>
</organism>
<dbReference type="GO" id="GO:0001682">
    <property type="term" value="P:tRNA 5'-leader removal"/>
    <property type="evidence" value="ECO:0007669"/>
    <property type="project" value="InterPro"/>
</dbReference>
<dbReference type="PANTHER" id="PTHR15441">
    <property type="entry name" value="RIBONUCLEASE P PROTEIN SUBUNIT P14"/>
    <property type="match status" value="1"/>
</dbReference>
<dbReference type="PANTHER" id="PTHR15441:SF2">
    <property type="entry name" value="RIBONUCLEASE P_MRP PROTEIN SUBUNIT POP5"/>
    <property type="match status" value="1"/>
</dbReference>
<comment type="caution">
    <text evidence="3">The sequence shown here is derived from an EMBL/GenBank/DDBJ whole genome shotgun (WGS) entry which is preliminary data.</text>
</comment>
<keyword evidence="2" id="KW-0819">tRNA processing</keyword>